<evidence type="ECO:0000256" key="2">
    <source>
        <dbReference type="ARBA" id="ARBA00006742"/>
    </source>
</evidence>
<evidence type="ECO:0000256" key="9">
    <source>
        <dbReference type="ARBA" id="ARBA00023136"/>
    </source>
</evidence>
<dbReference type="SMART" id="SM01323">
    <property type="entry name" value="YajC"/>
    <property type="match status" value="1"/>
</dbReference>
<dbReference type="Pfam" id="PF02699">
    <property type="entry name" value="YajC"/>
    <property type="match status" value="1"/>
</dbReference>
<dbReference type="RefSeq" id="WP_147925001.1">
    <property type="nucleotide sequence ID" value="NZ_VKAC01000002.1"/>
</dbReference>
<reference evidence="11 12" key="1">
    <citation type="submission" date="2019-07" db="EMBL/GenBank/DDBJ databases">
        <title>Quadrisphaera sp. strain DD2A genome sequencing and assembly.</title>
        <authorList>
            <person name="Kim I."/>
        </authorList>
    </citation>
    <scope>NUCLEOTIDE SEQUENCE [LARGE SCALE GENOMIC DNA]</scope>
    <source>
        <strain evidence="11 12">DD2A</strain>
    </source>
</reference>
<keyword evidence="7" id="KW-1133">Transmembrane helix</keyword>
<keyword evidence="5" id="KW-0812">Transmembrane</keyword>
<keyword evidence="3" id="KW-0813">Transport</keyword>
<accession>A0A5C8ZKH4</accession>
<keyword evidence="8" id="KW-0811">Translocation</keyword>
<evidence type="ECO:0000313" key="11">
    <source>
        <dbReference type="EMBL" id="TXR57360.1"/>
    </source>
</evidence>
<dbReference type="PANTHER" id="PTHR33909:SF1">
    <property type="entry name" value="SEC TRANSLOCON ACCESSORY COMPLEX SUBUNIT YAJC"/>
    <property type="match status" value="1"/>
</dbReference>
<evidence type="ECO:0000256" key="5">
    <source>
        <dbReference type="ARBA" id="ARBA00022692"/>
    </source>
</evidence>
<evidence type="ECO:0000256" key="8">
    <source>
        <dbReference type="ARBA" id="ARBA00023010"/>
    </source>
</evidence>
<evidence type="ECO:0000256" key="6">
    <source>
        <dbReference type="ARBA" id="ARBA00022927"/>
    </source>
</evidence>
<evidence type="ECO:0000256" key="4">
    <source>
        <dbReference type="ARBA" id="ARBA00022475"/>
    </source>
</evidence>
<evidence type="ECO:0000256" key="7">
    <source>
        <dbReference type="ARBA" id="ARBA00022989"/>
    </source>
</evidence>
<dbReference type="AlphaFoldDB" id="A0A5C8ZKH4"/>
<dbReference type="OrthoDB" id="2200301at2"/>
<dbReference type="PANTHER" id="PTHR33909">
    <property type="entry name" value="SEC TRANSLOCON ACCESSORY COMPLEX SUBUNIT YAJC"/>
    <property type="match status" value="1"/>
</dbReference>
<evidence type="ECO:0000256" key="10">
    <source>
        <dbReference type="SAM" id="MobiDB-lite"/>
    </source>
</evidence>
<keyword evidence="12" id="KW-1185">Reference proteome</keyword>
<comment type="similarity">
    <text evidence="2">Belongs to the YajC family.</text>
</comment>
<dbReference type="GO" id="GO:0015031">
    <property type="term" value="P:protein transport"/>
    <property type="evidence" value="ECO:0007669"/>
    <property type="project" value="UniProtKB-KW"/>
</dbReference>
<dbReference type="InterPro" id="IPR003849">
    <property type="entry name" value="Preprotein_translocase_YajC"/>
</dbReference>
<comment type="caution">
    <text evidence="11">The sequence shown here is derived from an EMBL/GenBank/DDBJ whole genome shotgun (WGS) entry which is preliminary data.</text>
</comment>
<comment type="subcellular location">
    <subcellularLocation>
        <location evidence="1">Cell membrane</location>
        <topology evidence="1">Single-pass membrane protein</topology>
    </subcellularLocation>
</comment>
<proteinExistence type="inferred from homology"/>
<gene>
    <name evidence="11" type="primary">yajC</name>
    <name evidence="11" type="ORF">FMM08_03655</name>
</gene>
<dbReference type="EMBL" id="VKAC01000002">
    <property type="protein sequence ID" value="TXR57360.1"/>
    <property type="molecule type" value="Genomic_DNA"/>
</dbReference>
<keyword evidence="9" id="KW-0472">Membrane</keyword>
<evidence type="ECO:0000256" key="1">
    <source>
        <dbReference type="ARBA" id="ARBA00004162"/>
    </source>
</evidence>
<feature type="compositionally biased region" description="Low complexity" evidence="10">
    <location>
        <begin position="105"/>
        <end position="118"/>
    </location>
</feature>
<dbReference type="Proteomes" id="UP000321234">
    <property type="component" value="Unassembled WGS sequence"/>
</dbReference>
<keyword evidence="6" id="KW-0653">Protein transport</keyword>
<dbReference type="GO" id="GO:0005886">
    <property type="term" value="C:plasma membrane"/>
    <property type="evidence" value="ECO:0007669"/>
    <property type="project" value="UniProtKB-SubCell"/>
</dbReference>
<keyword evidence="4" id="KW-1003">Cell membrane</keyword>
<feature type="region of interest" description="Disordered" evidence="10">
    <location>
        <begin position="85"/>
        <end position="125"/>
    </location>
</feature>
<sequence length="125" mass="12862">MDALILLLPIALLLFLILRGRKQQRSVADLQSSLAVGQRVMTASGLYGTVLEVTDTTVDLEPSPGVRMTWARAAVARVVDAPVKDADGVTSSDPSSASTALPPVDGGTAPGAAGTAGDAPERHDR</sequence>
<protein>
    <submittedName>
        <fullName evidence="11">Preprotein translocase subunit YajC</fullName>
    </submittedName>
</protein>
<dbReference type="PRINTS" id="PR01853">
    <property type="entry name" value="YAJCTRNLCASE"/>
</dbReference>
<feature type="compositionally biased region" description="Polar residues" evidence="10">
    <location>
        <begin position="89"/>
        <end position="99"/>
    </location>
</feature>
<evidence type="ECO:0000256" key="3">
    <source>
        <dbReference type="ARBA" id="ARBA00022448"/>
    </source>
</evidence>
<name>A0A5C8ZKH4_9ACTN</name>
<dbReference type="NCBIfam" id="TIGR00739">
    <property type="entry name" value="yajC"/>
    <property type="match status" value="1"/>
</dbReference>
<organism evidence="11 12">
    <name type="scientific">Quadrisphaera setariae</name>
    <dbReference type="NCBI Taxonomy" id="2593304"/>
    <lineage>
        <taxon>Bacteria</taxon>
        <taxon>Bacillati</taxon>
        <taxon>Actinomycetota</taxon>
        <taxon>Actinomycetes</taxon>
        <taxon>Kineosporiales</taxon>
        <taxon>Kineosporiaceae</taxon>
        <taxon>Quadrisphaera</taxon>
    </lineage>
</organism>
<evidence type="ECO:0000313" key="12">
    <source>
        <dbReference type="Proteomes" id="UP000321234"/>
    </source>
</evidence>